<dbReference type="OrthoDB" id="46564at2759"/>
<dbReference type="EMBL" id="CAJJDN010000033">
    <property type="protein sequence ID" value="CAD8075484.1"/>
    <property type="molecule type" value="Genomic_DNA"/>
</dbReference>
<dbReference type="AlphaFoldDB" id="A0A8S1MKA3"/>
<comment type="caution">
    <text evidence="1">The sequence shown here is derived from an EMBL/GenBank/DDBJ whole genome shotgun (WGS) entry which is preliminary data.</text>
</comment>
<name>A0A8S1MKA3_9CILI</name>
<dbReference type="Proteomes" id="UP000692954">
    <property type="component" value="Unassembled WGS sequence"/>
</dbReference>
<evidence type="ECO:0000313" key="2">
    <source>
        <dbReference type="Proteomes" id="UP000692954"/>
    </source>
</evidence>
<keyword evidence="2" id="KW-1185">Reference proteome</keyword>
<evidence type="ECO:0000313" key="1">
    <source>
        <dbReference type="EMBL" id="CAD8075484.1"/>
    </source>
</evidence>
<reference evidence="1" key="1">
    <citation type="submission" date="2021-01" db="EMBL/GenBank/DDBJ databases">
        <authorList>
            <consortium name="Genoscope - CEA"/>
            <person name="William W."/>
        </authorList>
    </citation>
    <scope>NUCLEOTIDE SEQUENCE</scope>
</reference>
<proteinExistence type="predicted"/>
<organism evidence="1 2">
    <name type="scientific">Paramecium sonneborni</name>
    <dbReference type="NCBI Taxonomy" id="65129"/>
    <lineage>
        <taxon>Eukaryota</taxon>
        <taxon>Sar</taxon>
        <taxon>Alveolata</taxon>
        <taxon>Ciliophora</taxon>
        <taxon>Intramacronucleata</taxon>
        <taxon>Oligohymenophorea</taxon>
        <taxon>Peniculida</taxon>
        <taxon>Parameciidae</taxon>
        <taxon>Paramecium</taxon>
    </lineage>
</organism>
<protein>
    <submittedName>
        <fullName evidence="1">Uncharacterized protein</fullName>
    </submittedName>
</protein>
<gene>
    <name evidence="1" type="ORF">PSON_ATCC_30995.1.T0330253</name>
</gene>
<accession>A0A8S1MKA3</accession>
<sequence length="39" mass="4574">MNQQFQIHDIVLAPGLSIKIRNTIQFKHGQDGFHLWEVN</sequence>